<protein>
    <submittedName>
        <fullName evidence="1">Uncharacterized protein</fullName>
    </submittedName>
</protein>
<dbReference type="Proteomes" id="UP000595300">
    <property type="component" value="Genome"/>
</dbReference>
<proteinExistence type="predicted"/>
<name>A0A7T3N9A4_9CAUD</name>
<dbReference type="EMBL" id="MW021759">
    <property type="protein sequence ID" value="QPX74728.1"/>
    <property type="molecule type" value="Genomic_DNA"/>
</dbReference>
<reference evidence="1 2" key="1">
    <citation type="submission" date="2020-09" db="EMBL/GenBank/DDBJ databases">
        <authorList>
            <person name="Moe H.M.M."/>
            <person name="Stoker T."/>
            <person name="Evans S."/>
            <person name="Hymas C."/>
            <person name="Flor S."/>
            <person name="Gleave A."/>
            <person name="Carr E."/>
            <person name="Breakwell D.P."/>
            <person name="Grose J.H."/>
        </authorList>
    </citation>
    <scope>NUCLEOTIDE SEQUENCE [LARGE SCALE GENOMIC DNA]</scope>
</reference>
<evidence type="ECO:0000313" key="1">
    <source>
        <dbReference type="EMBL" id="QPX74728.1"/>
    </source>
</evidence>
<dbReference type="Pfam" id="PF22756">
    <property type="entry name" value="E217_gp29"/>
    <property type="match status" value="1"/>
</dbReference>
<dbReference type="InterPro" id="IPR054447">
    <property type="entry name" value="Gp29-like"/>
</dbReference>
<evidence type="ECO:0000313" key="2">
    <source>
        <dbReference type="Proteomes" id="UP000595300"/>
    </source>
</evidence>
<accession>A0A7T3N9A4</accession>
<organism evidence="1 2">
    <name type="scientific">Serratia phage vB_SmaM_Hera</name>
    <dbReference type="NCBI Taxonomy" id="2777369"/>
    <lineage>
        <taxon>Viruses</taxon>
        <taxon>Duplodnaviria</taxon>
        <taxon>Heunggongvirae</taxon>
        <taxon>Uroviricota</taxon>
        <taxon>Caudoviricetes</taxon>
        <taxon>Lindbergviridae</taxon>
        <taxon>Myosmarvirus</taxon>
        <taxon>Myosmarvirus MTx</taxon>
    </lineage>
</organism>
<sequence length="181" mass="20545">MLNMKDNDLIVIFRSKISEALAKANWNFPVIQLEQPTLQGANTESTVYFQKLFDVPYGTAQRTKQWDAANNVFNDTEEQAYETTFKVSALIPQVPGDLSIPTPSDVVNYIQKYLSHRAIIAQVNKLGFRILRVTRVTNPYFTDDKSLMEAMPSFDIVITHSQSLTLTIPKIDRIEGKAYPV</sequence>